<evidence type="ECO:0000313" key="5">
    <source>
        <dbReference type="Proteomes" id="UP000501107"/>
    </source>
</evidence>
<dbReference type="KEGG" id="btw:BF38_830"/>
<dbReference type="RefSeq" id="WP_001219916.1">
    <property type="nucleotide sequence ID" value="NZ_CP009335.1"/>
</dbReference>
<evidence type="ECO:0000313" key="2">
    <source>
        <dbReference type="EMBL" id="AJG79215.1"/>
    </source>
</evidence>
<accession>A0A0B5NRZ8</accession>
<evidence type="ECO:0000256" key="1">
    <source>
        <dbReference type="SAM" id="SignalP"/>
    </source>
</evidence>
<organism evidence="3 5">
    <name type="scientific">Bacillus thuringiensis</name>
    <dbReference type="NCBI Taxonomy" id="1428"/>
    <lineage>
        <taxon>Bacteria</taxon>
        <taxon>Bacillati</taxon>
        <taxon>Bacillota</taxon>
        <taxon>Bacilli</taxon>
        <taxon>Bacillales</taxon>
        <taxon>Bacillaceae</taxon>
        <taxon>Bacillus</taxon>
        <taxon>Bacillus cereus group</taxon>
    </lineage>
</organism>
<gene>
    <name evidence="2" type="ORF">BF38_830</name>
    <name evidence="3" type="ORF">FOC89_11895</name>
</gene>
<protein>
    <submittedName>
        <fullName evidence="3">Uncharacterized protein</fullName>
    </submittedName>
</protein>
<evidence type="ECO:0000313" key="3">
    <source>
        <dbReference type="EMBL" id="QKH24664.1"/>
    </source>
</evidence>
<dbReference type="EMBL" id="CP009335">
    <property type="protein sequence ID" value="AJG79215.1"/>
    <property type="molecule type" value="Genomic_DNA"/>
</dbReference>
<feature type="signal peptide" evidence="1">
    <location>
        <begin position="1"/>
        <end position="24"/>
    </location>
</feature>
<dbReference type="EMBL" id="CP053980">
    <property type="protein sequence ID" value="QKH24664.1"/>
    <property type="molecule type" value="Genomic_DNA"/>
</dbReference>
<name>A0A0B5NRZ8_BACTU</name>
<keyword evidence="1" id="KW-0732">Signal</keyword>
<proteinExistence type="predicted"/>
<dbReference type="Proteomes" id="UP000031876">
    <property type="component" value="Chromosome"/>
</dbReference>
<reference evidence="3 5" key="2">
    <citation type="submission" date="2020-05" db="EMBL/GenBank/DDBJ databases">
        <title>FDA dAtabase for Regulatory Grade micrObial Sequences (FDA-ARGOS): Supporting development and validation of Infectious Disease Dx tests.</title>
        <authorList>
            <person name="Nelson B."/>
            <person name="Plummer A."/>
            <person name="Tallon L."/>
            <person name="Sadzewicz L."/>
            <person name="Zhao X."/>
            <person name="Vavikolanu K."/>
            <person name="Mehta A."/>
            <person name="Aluvathingal J."/>
            <person name="Nadendla S."/>
            <person name="Myers T."/>
            <person name="Yan Y."/>
            <person name="Sichtig H."/>
        </authorList>
    </citation>
    <scope>NUCLEOTIDE SEQUENCE [LARGE SCALE GENOMIC DNA]</scope>
    <source>
        <strain evidence="3 5">FDAARGOS_795</strain>
    </source>
</reference>
<feature type="chain" id="PRO_5030004354" evidence="1">
    <location>
        <begin position="25"/>
        <end position="198"/>
    </location>
</feature>
<sequence length="198" mass="22379">MRIIAGILSFVLMFSFALPSFVDATVELNDDTIVEEYVPEEDGGIDLSNVDVSNFDFEKFENEYDFLVTDPVFLQLEGELSKTRVEYVIEKNPLTGELIVKQEILPALVIGALRVLTSKVGRTAADKGWKIARPYVQKALNAPSKYILEGPSGTKIIQVRSKATKQVIFRLDYGPVYHKGPYLHYHVPPNLNDHHIIW</sequence>
<reference evidence="2 4" key="1">
    <citation type="journal article" date="2015" name="Genome Announc.">
        <title>Complete genome sequences for 35 biothreat assay-relevant bacillus species.</title>
        <authorList>
            <person name="Johnson S.L."/>
            <person name="Daligault H.E."/>
            <person name="Davenport K.W."/>
            <person name="Jaissle J."/>
            <person name="Frey K.G."/>
            <person name="Ladner J.T."/>
            <person name="Broomall S.M."/>
            <person name="Bishop-Lilly K.A."/>
            <person name="Bruce D.C."/>
            <person name="Gibbons H.S."/>
            <person name="Coyne S.R."/>
            <person name="Lo C.C."/>
            <person name="Meincke L."/>
            <person name="Munk A.C."/>
            <person name="Koroleva G.I."/>
            <person name="Rosenzweig C.N."/>
            <person name="Palacios G.F."/>
            <person name="Redden C.L."/>
            <person name="Minogue T.D."/>
            <person name="Chain P.S."/>
        </authorList>
    </citation>
    <scope>NUCLEOTIDE SEQUENCE [LARGE SCALE GENOMIC DNA]</scope>
    <source>
        <strain evidence="2 4">HD1011</strain>
    </source>
</reference>
<dbReference type="AlphaFoldDB" id="A0A0B5NRZ8"/>
<dbReference type="Proteomes" id="UP000501107">
    <property type="component" value="Chromosome"/>
</dbReference>
<evidence type="ECO:0000313" key="4">
    <source>
        <dbReference type="Proteomes" id="UP000031876"/>
    </source>
</evidence>